<evidence type="ECO:0000313" key="2">
    <source>
        <dbReference type="Proteomes" id="UP000198553"/>
    </source>
</evidence>
<proteinExistence type="predicted"/>
<dbReference type="EMBL" id="FOBW01000004">
    <property type="protein sequence ID" value="SEM61385.1"/>
    <property type="molecule type" value="Genomic_DNA"/>
</dbReference>
<evidence type="ECO:0000313" key="1">
    <source>
        <dbReference type="EMBL" id="SEM61385.1"/>
    </source>
</evidence>
<accession>A0A1H7ZSH0</accession>
<reference evidence="2" key="1">
    <citation type="submission" date="2016-10" db="EMBL/GenBank/DDBJ databases">
        <authorList>
            <person name="Varghese N."/>
            <person name="Submissions S."/>
        </authorList>
    </citation>
    <scope>NUCLEOTIDE SEQUENCE [LARGE SCALE GENOMIC DNA]</scope>
    <source>
        <strain evidence="2">B48,IBRC-M 10115,DSM 25386,CECT 8001</strain>
    </source>
</reference>
<gene>
    <name evidence="1" type="ORF">SAMN05192533_10472</name>
</gene>
<keyword evidence="2" id="KW-1185">Reference proteome</keyword>
<protein>
    <submittedName>
        <fullName evidence="1">Uncharacterized protein</fullName>
    </submittedName>
</protein>
<dbReference type="Pfam" id="PF26344">
    <property type="entry name" value="YuzC"/>
    <property type="match status" value="1"/>
</dbReference>
<dbReference type="AlphaFoldDB" id="A0A1H7ZSH0"/>
<dbReference type="Proteomes" id="UP000198553">
    <property type="component" value="Unassembled WGS sequence"/>
</dbReference>
<dbReference type="InterPro" id="IPR058870">
    <property type="entry name" value="YuzC"/>
</dbReference>
<dbReference type="RefSeq" id="WP_090742980.1">
    <property type="nucleotide sequence ID" value="NZ_FOBW01000004.1"/>
</dbReference>
<dbReference type="OrthoDB" id="2615349at2"/>
<organism evidence="1 2">
    <name type="scientific">Mesobacillus persicus</name>
    <dbReference type="NCBI Taxonomy" id="930146"/>
    <lineage>
        <taxon>Bacteria</taxon>
        <taxon>Bacillati</taxon>
        <taxon>Bacillota</taxon>
        <taxon>Bacilli</taxon>
        <taxon>Bacillales</taxon>
        <taxon>Bacillaceae</taxon>
        <taxon>Mesobacillus</taxon>
    </lineage>
</organism>
<name>A0A1H7ZSH0_9BACI</name>
<sequence>MDYYYRPFPPANPTILQKAAQKEMSLLEDVKTLLEKISASNQFSADIMNAAQESNSQKVERLIRSSGVRNMPGVSYTPDGIRLNFSDELNGKECCQLNIKLRWR</sequence>
<dbReference type="STRING" id="930146.SAMN05192533_10472"/>